<accession>A0A5Q4ZE46</accession>
<reference evidence="1 2" key="1">
    <citation type="submission" date="2019-08" db="EMBL/GenBank/DDBJ databases">
        <authorList>
            <person name="Herpell B J."/>
        </authorList>
    </citation>
    <scope>NUCLEOTIDE SEQUENCE [LARGE SCALE GENOMIC DNA]</scope>
    <source>
        <strain evidence="2">Msb3</strain>
    </source>
</reference>
<dbReference type="KEGG" id="pdio:PDMSB3_1204"/>
<proteinExistence type="predicted"/>
<organism evidence="1 2">
    <name type="scientific">Paraburkholderia dioscoreae</name>
    <dbReference type="NCBI Taxonomy" id="2604047"/>
    <lineage>
        <taxon>Bacteria</taxon>
        <taxon>Pseudomonadati</taxon>
        <taxon>Pseudomonadota</taxon>
        <taxon>Betaproteobacteria</taxon>
        <taxon>Burkholderiales</taxon>
        <taxon>Burkholderiaceae</taxon>
        <taxon>Paraburkholderia</taxon>
    </lineage>
</organism>
<sequence length="58" mass="5899">MRLSCSGLQGARAPWFRRNEIAAGLQGKPGPAAAGHAAALPAMLPGNAAECFYSMAIA</sequence>
<dbReference type="Proteomes" id="UP000325811">
    <property type="component" value="Chromosome I"/>
</dbReference>
<name>A0A5Q4ZE46_9BURK</name>
<keyword evidence="2" id="KW-1185">Reference proteome</keyword>
<evidence type="ECO:0000313" key="2">
    <source>
        <dbReference type="Proteomes" id="UP000325811"/>
    </source>
</evidence>
<evidence type="ECO:0000313" key="1">
    <source>
        <dbReference type="EMBL" id="VVD27666.1"/>
    </source>
</evidence>
<protein>
    <submittedName>
        <fullName evidence="1">Uncharacterized protein</fullName>
    </submittedName>
</protein>
<gene>
    <name evidence="1" type="ORF">PDMSB3_1204</name>
</gene>
<dbReference type="EMBL" id="LR699553">
    <property type="protein sequence ID" value="VVD27666.1"/>
    <property type="molecule type" value="Genomic_DNA"/>
</dbReference>
<dbReference type="AlphaFoldDB" id="A0A5Q4ZE46"/>